<gene>
    <name evidence="1" type="ORF">A11A3_08955</name>
</gene>
<keyword evidence="2" id="KW-1185">Reference proteome</keyword>
<reference evidence="1 2" key="1">
    <citation type="journal article" date="2012" name="J. Bacteriol.">
        <title>Genome Sequence of the Alkane-Degrading Bacterium Alcanivorax hongdengensis Type Strain A-11-3.</title>
        <authorList>
            <person name="Lai Q."/>
            <person name="Shao Z."/>
        </authorList>
    </citation>
    <scope>NUCLEOTIDE SEQUENCE [LARGE SCALE GENOMIC DNA]</scope>
    <source>
        <strain evidence="1 2">A-11-3</strain>
    </source>
</reference>
<comment type="caution">
    <text evidence="1">The sequence shown here is derived from an EMBL/GenBank/DDBJ whole genome shotgun (WGS) entry which is preliminary data.</text>
</comment>
<sequence length="111" mass="12195">MLGCESGHGGGDYEQLVMAGKMILQLHRWQAHHHPHMGDPALASRGNGVLLWFQTDYFDDLVSRATDMAAEILEPPHLNRNANHRECWLRDPDGYVVVVAGAYGDVGATAS</sequence>
<evidence type="ECO:0000313" key="1">
    <source>
        <dbReference type="EMBL" id="EKF74316.1"/>
    </source>
</evidence>
<proteinExistence type="predicted"/>
<organism evidence="1 2">
    <name type="scientific">Alcanivorax hongdengensis A-11-3</name>
    <dbReference type="NCBI Taxonomy" id="1177179"/>
    <lineage>
        <taxon>Bacteria</taxon>
        <taxon>Pseudomonadati</taxon>
        <taxon>Pseudomonadota</taxon>
        <taxon>Gammaproteobacteria</taxon>
        <taxon>Oceanospirillales</taxon>
        <taxon>Alcanivoracaceae</taxon>
        <taxon>Alcanivorax</taxon>
    </lineage>
</organism>
<accession>L0WBH3</accession>
<evidence type="ECO:0000313" key="2">
    <source>
        <dbReference type="Proteomes" id="UP000010164"/>
    </source>
</evidence>
<dbReference type="SUPFAM" id="SSF54593">
    <property type="entry name" value="Glyoxalase/Bleomycin resistance protein/Dihydroxybiphenyl dioxygenase"/>
    <property type="match status" value="1"/>
</dbReference>
<dbReference type="Proteomes" id="UP000010164">
    <property type="component" value="Unassembled WGS sequence"/>
</dbReference>
<name>L0WBH3_9GAMM</name>
<dbReference type="AlphaFoldDB" id="L0WBH3"/>
<dbReference type="EMBL" id="AMRJ01000012">
    <property type="protein sequence ID" value="EKF74316.1"/>
    <property type="molecule type" value="Genomic_DNA"/>
</dbReference>
<dbReference type="Gene3D" id="3.10.180.10">
    <property type="entry name" value="2,3-Dihydroxybiphenyl 1,2-Dioxygenase, domain 1"/>
    <property type="match status" value="1"/>
</dbReference>
<dbReference type="InterPro" id="IPR029068">
    <property type="entry name" value="Glyas_Bleomycin-R_OHBP_Dase"/>
</dbReference>
<protein>
    <submittedName>
        <fullName evidence="1">Glyoxalase/bleomycin resistance protein</fullName>
    </submittedName>
</protein>
<dbReference type="eggNOG" id="COG0346">
    <property type="taxonomic scope" value="Bacteria"/>
</dbReference>
<dbReference type="PATRIC" id="fig|1177179.3.peg.1789"/>
<dbReference type="STRING" id="1177179.A11A3_08955"/>